<accession>A0AAV5WRS5</accession>
<evidence type="ECO:0000313" key="2">
    <source>
        <dbReference type="Proteomes" id="UP001432322"/>
    </source>
</evidence>
<proteinExistence type="predicted"/>
<dbReference type="EMBL" id="BTSY01000006">
    <property type="protein sequence ID" value="GMT34053.1"/>
    <property type="molecule type" value="Genomic_DNA"/>
</dbReference>
<gene>
    <name evidence="1" type="ORF">PFISCL1PPCAC_25350</name>
</gene>
<name>A0AAV5WRS5_9BILA</name>
<dbReference type="AlphaFoldDB" id="A0AAV5WRS5"/>
<sequence>SSLPPLAPLQPSPALAGHVAMPPPLQQNMQRVPQQLQGTMPQGGFAAPTAARLPYPQQTGLNGFGGVAAPVNSMQHAQPGFCQYSQPVPIPQRQRASRKGMMPGTKRVVVAPAPLVTGPIAIEKKELRSQMALTPPVFNPYASTANQCMVGGFTAPDPTTMLPQASFNPAPMAPIGTQMLPAQSDSTAVSEEEADTTAAAAACAATSTQPLIAMIKEEVRKAC</sequence>
<organism evidence="1 2">
    <name type="scientific">Pristionchus fissidentatus</name>
    <dbReference type="NCBI Taxonomy" id="1538716"/>
    <lineage>
        <taxon>Eukaryota</taxon>
        <taxon>Metazoa</taxon>
        <taxon>Ecdysozoa</taxon>
        <taxon>Nematoda</taxon>
        <taxon>Chromadorea</taxon>
        <taxon>Rhabditida</taxon>
        <taxon>Rhabditina</taxon>
        <taxon>Diplogasteromorpha</taxon>
        <taxon>Diplogasteroidea</taxon>
        <taxon>Neodiplogasteridae</taxon>
        <taxon>Pristionchus</taxon>
    </lineage>
</organism>
<feature type="non-terminal residue" evidence="1">
    <location>
        <position position="1"/>
    </location>
</feature>
<comment type="caution">
    <text evidence="1">The sequence shown here is derived from an EMBL/GenBank/DDBJ whole genome shotgun (WGS) entry which is preliminary data.</text>
</comment>
<evidence type="ECO:0000313" key="1">
    <source>
        <dbReference type="EMBL" id="GMT34053.1"/>
    </source>
</evidence>
<keyword evidence="2" id="KW-1185">Reference proteome</keyword>
<dbReference type="Proteomes" id="UP001432322">
    <property type="component" value="Unassembled WGS sequence"/>
</dbReference>
<protein>
    <submittedName>
        <fullName evidence="1">Uncharacterized protein</fullName>
    </submittedName>
</protein>
<reference evidence="1" key="1">
    <citation type="submission" date="2023-10" db="EMBL/GenBank/DDBJ databases">
        <title>Genome assembly of Pristionchus species.</title>
        <authorList>
            <person name="Yoshida K."/>
            <person name="Sommer R.J."/>
        </authorList>
    </citation>
    <scope>NUCLEOTIDE SEQUENCE</scope>
    <source>
        <strain evidence="1">RS5133</strain>
    </source>
</reference>